<feature type="chain" id="PRO_5037296612" evidence="1">
    <location>
        <begin position="24"/>
        <end position="100"/>
    </location>
</feature>
<organism evidence="3 4">
    <name type="scientific">Megamonas hypermegale</name>
    <dbReference type="NCBI Taxonomy" id="158847"/>
    <lineage>
        <taxon>Bacteria</taxon>
        <taxon>Bacillati</taxon>
        <taxon>Bacillota</taxon>
        <taxon>Negativicutes</taxon>
        <taxon>Selenomonadales</taxon>
        <taxon>Selenomonadaceae</taxon>
        <taxon>Megamonas</taxon>
    </lineage>
</organism>
<evidence type="ECO:0000259" key="2">
    <source>
        <dbReference type="Pfam" id="PF00364"/>
    </source>
</evidence>
<evidence type="ECO:0000313" key="3">
    <source>
        <dbReference type="EMBL" id="HJF84768.1"/>
    </source>
</evidence>
<dbReference type="InterPro" id="IPR011053">
    <property type="entry name" value="Single_hybrid_motif"/>
</dbReference>
<protein>
    <submittedName>
        <fullName evidence="3">Biotin/lipoyl-binding protein</fullName>
    </submittedName>
</protein>
<gene>
    <name evidence="3" type="ORF">K8V65_03815</name>
</gene>
<dbReference type="Proteomes" id="UP000780768">
    <property type="component" value="Unassembled WGS sequence"/>
</dbReference>
<proteinExistence type="predicted"/>
<name>A0A921HNR7_9FIRM</name>
<accession>A0A921HNR7</accession>
<dbReference type="AlphaFoldDB" id="A0A921HNR7"/>
<reference evidence="3" key="2">
    <citation type="submission" date="2021-09" db="EMBL/GenBank/DDBJ databases">
        <authorList>
            <person name="Gilroy R."/>
        </authorList>
    </citation>
    <scope>NUCLEOTIDE SEQUENCE</scope>
    <source>
        <strain evidence="3">7318</strain>
    </source>
</reference>
<evidence type="ECO:0000313" key="4">
    <source>
        <dbReference type="Proteomes" id="UP000780768"/>
    </source>
</evidence>
<evidence type="ECO:0000256" key="1">
    <source>
        <dbReference type="SAM" id="SignalP"/>
    </source>
</evidence>
<feature type="signal peptide" evidence="1">
    <location>
        <begin position="1"/>
        <end position="23"/>
    </location>
</feature>
<reference evidence="3" key="1">
    <citation type="journal article" date="2021" name="PeerJ">
        <title>Extensive microbial diversity within the chicken gut microbiome revealed by metagenomics and culture.</title>
        <authorList>
            <person name="Gilroy R."/>
            <person name="Ravi A."/>
            <person name="Getino M."/>
            <person name="Pursley I."/>
            <person name="Horton D.L."/>
            <person name="Alikhan N.F."/>
            <person name="Baker D."/>
            <person name="Gharbi K."/>
            <person name="Hall N."/>
            <person name="Watson M."/>
            <person name="Adriaenssens E.M."/>
            <person name="Foster-Nyarko E."/>
            <person name="Jarju S."/>
            <person name="Secka A."/>
            <person name="Antonio M."/>
            <person name="Oren A."/>
            <person name="Chaudhuri R.R."/>
            <person name="La Ragione R."/>
            <person name="Hildebrand F."/>
            <person name="Pallen M.J."/>
        </authorList>
    </citation>
    <scope>NUCLEOTIDE SEQUENCE</scope>
    <source>
        <strain evidence="3">7318</strain>
    </source>
</reference>
<dbReference type="Gene3D" id="2.40.50.100">
    <property type="match status" value="1"/>
</dbReference>
<dbReference type="InterPro" id="IPR000089">
    <property type="entry name" value="Biotin_lipoyl"/>
</dbReference>
<feature type="domain" description="Lipoyl-binding" evidence="2">
    <location>
        <begin position="34"/>
        <end position="96"/>
    </location>
</feature>
<dbReference type="SUPFAM" id="SSF51230">
    <property type="entry name" value="Single hybrid motif"/>
    <property type="match status" value="1"/>
</dbReference>
<sequence length="100" mass="10137">MKKSKIIIALVVAILMICAAALAMGGKQVEQTAVVSGTVSSTITAGTVVKSGDSLVEISTLTGTASAARATVDGTVQQVLVKQGDEIKSGQIVAYIEQSE</sequence>
<comment type="caution">
    <text evidence="3">The sequence shown here is derived from an EMBL/GenBank/DDBJ whole genome shotgun (WGS) entry which is preliminary data.</text>
</comment>
<dbReference type="Pfam" id="PF00364">
    <property type="entry name" value="Biotin_lipoyl"/>
    <property type="match status" value="1"/>
</dbReference>
<dbReference type="RefSeq" id="WP_289549129.1">
    <property type="nucleotide sequence ID" value="NZ_CAKMHU010000006.1"/>
</dbReference>
<keyword evidence="1" id="KW-0732">Signal</keyword>
<dbReference type="EMBL" id="DYVR01000102">
    <property type="protein sequence ID" value="HJF84768.1"/>
    <property type="molecule type" value="Genomic_DNA"/>
</dbReference>